<dbReference type="Gene3D" id="3.10.20.90">
    <property type="entry name" value="Phosphatidylinositol 3-kinase Catalytic Subunit, Chain A, domain 1"/>
    <property type="match status" value="1"/>
</dbReference>
<dbReference type="InterPro" id="IPR000626">
    <property type="entry name" value="Ubiquitin-like_dom"/>
</dbReference>
<dbReference type="Pfam" id="PF00627">
    <property type="entry name" value="UBA"/>
    <property type="match status" value="1"/>
</dbReference>
<dbReference type="SUPFAM" id="SSF54236">
    <property type="entry name" value="Ubiquitin-like"/>
    <property type="match status" value="1"/>
</dbReference>
<feature type="region of interest" description="Disordered" evidence="1">
    <location>
        <begin position="76"/>
        <end position="142"/>
    </location>
</feature>
<feature type="domain" description="UBA" evidence="2">
    <location>
        <begin position="160"/>
        <end position="200"/>
    </location>
</feature>
<sequence>MIITLKTLKQHTFKIEVEETELIRVRKEKIEAEKGNEFPANCQKLIYAGKILNDETKISDYDIDEKKFVVIMVTKPQTSQEETSEGSAAQVPAKVANQMPSKPETTKESTNTPVEAKSSSTSAETEAKTTTEKPADNSSVAENVEGLDIASAESKLVLGEDYEKMVSQIVEMGYERMDVERALRASFNNPDRAVEYLITGVLPPENDSQSDSPAVANIQSSNTIPVPIG</sequence>
<gene>
    <name evidence="4" type="primary">Rad23a</name>
    <name evidence="4" type="ORF">CEXT_517771</name>
</gene>
<dbReference type="GO" id="GO:0005829">
    <property type="term" value="C:cytosol"/>
    <property type="evidence" value="ECO:0007669"/>
    <property type="project" value="TreeGrafter"/>
</dbReference>
<dbReference type="InterPro" id="IPR015940">
    <property type="entry name" value="UBA"/>
</dbReference>
<dbReference type="GO" id="GO:0070628">
    <property type="term" value="F:proteasome binding"/>
    <property type="evidence" value="ECO:0007669"/>
    <property type="project" value="TreeGrafter"/>
</dbReference>
<keyword evidence="5" id="KW-1185">Reference proteome</keyword>
<dbReference type="FunFam" id="1.10.8.10:FF:000003">
    <property type="entry name" value="UV excision repair protein RAD23 homolog"/>
    <property type="match status" value="1"/>
</dbReference>
<feature type="domain" description="Ubiquitin-like" evidence="3">
    <location>
        <begin position="1"/>
        <end position="78"/>
    </location>
</feature>
<feature type="compositionally biased region" description="Low complexity" evidence="1">
    <location>
        <begin position="115"/>
        <end position="124"/>
    </location>
</feature>
<dbReference type="GO" id="GO:0043161">
    <property type="term" value="P:proteasome-mediated ubiquitin-dependent protein catabolic process"/>
    <property type="evidence" value="ECO:0007669"/>
    <property type="project" value="TreeGrafter"/>
</dbReference>
<proteinExistence type="predicted"/>
<dbReference type="SMART" id="SM00165">
    <property type="entry name" value="UBA"/>
    <property type="match status" value="1"/>
</dbReference>
<evidence type="ECO:0000259" key="3">
    <source>
        <dbReference type="PROSITE" id="PS50053"/>
    </source>
</evidence>
<dbReference type="PROSITE" id="PS50053">
    <property type="entry name" value="UBIQUITIN_2"/>
    <property type="match status" value="1"/>
</dbReference>
<comment type="caution">
    <text evidence="4">The sequence shown here is derived from an EMBL/GenBank/DDBJ whole genome shotgun (WGS) entry which is preliminary data.</text>
</comment>
<evidence type="ECO:0000313" key="4">
    <source>
        <dbReference type="EMBL" id="GIY65973.1"/>
    </source>
</evidence>
<evidence type="ECO:0000259" key="2">
    <source>
        <dbReference type="PROSITE" id="PS50030"/>
    </source>
</evidence>
<dbReference type="Gene3D" id="1.10.8.10">
    <property type="entry name" value="DNA helicase RuvA subunit, C-terminal domain"/>
    <property type="match status" value="1"/>
</dbReference>
<dbReference type="Pfam" id="PF00240">
    <property type="entry name" value="ubiquitin"/>
    <property type="match status" value="1"/>
</dbReference>
<feature type="compositionally biased region" description="Basic and acidic residues" evidence="1">
    <location>
        <begin position="125"/>
        <end position="135"/>
    </location>
</feature>
<name>A0AAV4V8E6_CAEEX</name>
<feature type="compositionally biased region" description="Polar residues" evidence="1">
    <location>
        <begin position="76"/>
        <end position="87"/>
    </location>
</feature>
<dbReference type="SMART" id="SM00213">
    <property type="entry name" value="UBQ"/>
    <property type="match status" value="1"/>
</dbReference>
<feature type="compositionally biased region" description="Polar residues" evidence="1">
    <location>
        <begin position="206"/>
        <end position="229"/>
    </location>
</feature>
<feature type="region of interest" description="Disordered" evidence="1">
    <location>
        <begin position="205"/>
        <end position="229"/>
    </location>
</feature>
<dbReference type="PANTHER" id="PTHR10621">
    <property type="entry name" value="UV EXCISION REPAIR PROTEIN RAD23"/>
    <property type="match status" value="1"/>
</dbReference>
<dbReference type="InterPro" id="IPR029071">
    <property type="entry name" value="Ubiquitin-like_domsf"/>
</dbReference>
<dbReference type="GO" id="GO:0031593">
    <property type="term" value="F:polyubiquitin modification-dependent protein binding"/>
    <property type="evidence" value="ECO:0007669"/>
    <property type="project" value="TreeGrafter"/>
</dbReference>
<protein>
    <submittedName>
        <fullName evidence="4">UV excision repair protein RAD23 homolog A</fullName>
    </submittedName>
</protein>
<organism evidence="4 5">
    <name type="scientific">Caerostris extrusa</name>
    <name type="common">Bark spider</name>
    <name type="synonym">Caerostris bankana</name>
    <dbReference type="NCBI Taxonomy" id="172846"/>
    <lineage>
        <taxon>Eukaryota</taxon>
        <taxon>Metazoa</taxon>
        <taxon>Ecdysozoa</taxon>
        <taxon>Arthropoda</taxon>
        <taxon>Chelicerata</taxon>
        <taxon>Arachnida</taxon>
        <taxon>Araneae</taxon>
        <taxon>Araneomorphae</taxon>
        <taxon>Entelegynae</taxon>
        <taxon>Araneoidea</taxon>
        <taxon>Araneidae</taxon>
        <taxon>Caerostris</taxon>
    </lineage>
</organism>
<dbReference type="FunFam" id="3.10.20.90:FF:000254">
    <property type="entry name" value="UV excision repair protein Rad23"/>
    <property type="match status" value="1"/>
</dbReference>
<evidence type="ECO:0000256" key="1">
    <source>
        <dbReference type="SAM" id="MobiDB-lite"/>
    </source>
</evidence>
<dbReference type="CDD" id="cd01805">
    <property type="entry name" value="Ubl_Rad23"/>
    <property type="match status" value="1"/>
</dbReference>
<dbReference type="PROSITE" id="PS50030">
    <property type="entry name" value="UBA"/>
    <property type="match status" value="1"/>
</dbReference>
<dbReference type="PANTHER" id="PTHR10621:SF0">
    <property type="entry name" value="UV EXCISION REPAIR PROTEIN RAD23"/>
    <property type="match status" value="1"/>
</dbReference>
<dbReference type="EMBL" id="BPLR01014056">
    <property type="protein sequence ID" value="GIY65973.1"/>
    <property type="molecule type" value="Genomic_DNA"/>
</dbReference>
<dbReference type="SUPFAM" id="SSF46934">
    <property type="entry name" value="UBA-like"/>
    <property type="match status" value="1"/>
</dbReference>
<dbReference type="InterPro" id="IPR009060">
    <property type="entry name" value="UBA-like_sf"/>
</dbReference>
<evidence type="ECO:0000313" key="5">
    <source>
        <dbReference type="Proteomes" id="UP001054945"/>
    </source>
</evidence>
<dbReference type="Proteomes" id="UP001054945">
    <property type="component" value="Unassembled WGS sequence"/>
</dbReference>
<reference evidence="4 5" key="1">
    <citation type="submission" date="2021-06" db="EMBL/GenBank/DDBJ databases">
        <title>Caerostris extrusa draft genome.</title>
        <authorList>
            <person name="Kono N."/>
            <person name="Arakawa K."/>
        </authorList>
    </citation>
    <scope>NUCLEOTIDE SEQUENCE [LARGE SCALE GENOMIC DNA]</scope>
</reference>
<dbReference type="GO" id="GO:0005654">
    <property type="term" value="C:nucleoplasm"/>
    <property type="evidence" value="ECO:0007669"/>
    <property type="project" value="TreeGrafter"/>
</dbReference>
<accession>A0AAV4V8E6</accession>
<dbReference type="GO" id="GO:0043130">
    <property type="term" value="F:ubiquitin binding"/>
    <property type="evidence" value="ECO:0007669"/>
    <property type="project" value="TreeGrafter"/>
</dbReference>
<dbReference type="AlphaFoldDB" id="A0AAV4V8E6"/>